<keyword evidence="2" id="KW-0238">DNA-binding</keyword>
<organism evidence="5 6">
    <name type="scientific">Fluctibacter halophilus</name>
    <dbReference type="NCBI Taxonomy" id="226011"/>
    <lineage>
        <taxon>Bacteria</taxon>
        <taxon>Pseudomonadati</taxon>
        <taxon>Pseudomonadota</taxon>
        <taxon>Gammaproteobacteria</taxon>
        <taxon>Alteromonadales</taxon>
        <taxon>Alteromonadaceae</taxon>
        <taxon>Fluctibacter</taxon>
    </lineage>
</organism>
<dbReference type="EMBL" id="JAJEWP010000004">
    <property type="protein sequence ID" value="MCC2617298.1"/>
    <property type="molecule type" value="Genomic_DNA"/>
</dbReference>
<evidence type="ECO:0000256" key="1">
    <source>
        <dbReference type="ARBA" id="ARBA00023015"/>
    </source>
</evidence>
<protein>
    <submittedName>
        <fullName evidence="5">Crp/Fnr family transcriptional regulator</fullName>
    </submittedName>
</protein>
<dbReference type="PROSITE" id="PS51063">
    <property type="entry name" value="HTH_CRP_2"/>
    <property type="match status" value="1"/>
</dbReference>
<gene>
    <name evidence="5" type="ORF">LJ739_13675</name>
</gene>
<proteinExistence type="predicted"/>
<evidence type="ECO:0000259" key="4">
    <source>
        <dbReference type="PROSITE" id="PS51063"/>
    </source>
</evidence>
<name>A0ABS8GA58_9ALTE</name>
<reference evidence="5 6" key="1">
    <citation type="submission" date="2021-10" db="EMBL/GenBank/DDBJ databases">
        <title>Draft genome of Aestuariibacter halophilus JC2043.</title>
        <authorList>
            <person name="Emsley S.A."/>
            <person name="Pfannmuller K.M."/>
            <person name="Ushijima B."/>
            <person name="Saw J.H."/>
            <person name="Videau P."/>
        </authorList>
    </citation>
    <scope>NUCLEOTIDE SEQUENCE [LARGE SCALE GENOMIC DNA]</scope>
    <source>
        <strain evidence="5 6">JC2043</strain>
    </source>
</reference>
<dbReference type="InterPro" id="IPR014710">
    <property type="entry name" value="RmlC-like_jellyroll"/>
</dbReference>
<dbReference type="SUPFAM" id="SSF51206">
    <property type="entry name" value="cAMP-binding domain-like"/>
    <property type="match status" value="1"/>
</dbReference>
<dbReference type="PANTHER" id="PTHR24567">
    <property type="entry name" value="CRP FAMILY TRANSCRIPTIONAL REGULATORY PROTEIN"/>
    <property type="match status" value="1"/>
</dbReference>
<evidence type="ECO:0000313" key="5">
    <source>
        <dbReference type="EMBL" id="MCC2617298.1"/>
    </source>
</evidence>
<dbReference type="SUPFAM" id="SSF46785">
    <property type="entry name" value="Winged helix' DNA-binding domain"/>
    <property type="match status" value="1"/>
</dbReference>
<dbReference type="Proteomes" id="UP001520878">
    <property type="component" value="Unassembled WGS sequence"/>
</dbReference>
<keyword evidence="3" id="KW-0804">Transcription</keyword>
<feature type="domain" description="HTH crp-type" evidence="4">
    <location>
        <begin position="116"/>
        <end position="182"/>
    </location>
</feature>
<dbReference type="Gene3D" id="2.60.120.10">
    <property type="entry name" value="Jelly Rolls"/>
    <property type="match status" value="1"/>
</dbReference>
<dbReference type="RefSeq" id="WP_229161337.1">
    <property type="nucleotide sequence ID" value="NZ_JAJEWP010000004.1"/>
</dbReference>
<dbReference type="InterPro" id="IPR018490">
    <property type="entry name" value="cNMP-bd_dom_sf"/>
</dbReference>
<evidence type="ECO:0000256" key="3">
    <source>
        <dbReference type="ARBA" id="ARBA00023163"/>
    </source>
</evidence>
<sequence length="209" mass="22996">MELKFGQVLYATDEPIEDVFFPLTGFISVLVEVSGGRSVEMGLIGSEGMLGATLALGKRNAPMLSIVQGAGKALRMDARVFRERLQASLPLRNVIHSYLYILILQLSLTGACNCSHEVPQRLARWLLMTQDRAHASQFYLTHQYLARMLGVRRSAVTIAAGAFQRAGLISYSRGQINVLSRSGLKQASCQCYAAAFKFHKKNLKTEADG</sequence>
<dbReference type="InterPro" id="IPR050397">
    <property type="entry name" value="Env_Response_Regulators"/>
</dbReference>
<dbReference type="Pfam" id="PF13545">
    <property type="entry name" value="HTH_Crp_2"/>
    <property type="match status" value="1"/>
</dbReference>
<accession>A0ABS8GA58</accession>
<evidence type="ECO:0000256" key="2">
    <source>
        <dbReference type="ARBA" id="ARBA00023125"/>
    </source>
</evidence>
<dbReference type="InterPro" id="IPR036390">
    <property type="entry name" value="WH_DNA-bd_sf"/>
</dbReference>
<evidence type="ECO:0000313" key="6">
    <source>
        <dbReference type="Proteomes" id="UP001520878"/>
    </source>
</evidence>
<dbReference type="PANTHER" id="PTHR24567:SF74">
    <property type="entry name" value="HTH-TYPE TRANSCRIPTIONAL REGULATOR ARCR"/>
    <property type="match status" value="1"/>
</dbReference>
<dbReference type="InterPro" id="IPR012318">
    <property type="entry name" value="HTH_CRP"/>
</dbReference>
<keyword evidence="6" id="KW-1185">Reference proteome</keyword>
<keyword evidence="1" id="KW-0805">Transcription regulation</keyword>
<comment type="caution">
    <text evidence="5">The sequence shown here is derived from an EMBL/GenBank/DDBJ whole genome shotgun (WGS) entry which is preliminary data.</text>
</comment>